<feature type="domain" description="DHFR" evidence="10">
    <location>
        <begin position="1"/>
        <end position="161"/>
    </location>
</feature>
<proteinExistence type="inferred from homology"/>
<evidence type="ECO:0000256" key="3">
    <source>
        <dbReference type="ARBA" id="ARBA00012856"/>
    </source>
</evidence>
<dbReference type="InterPro" id="IPR024072">
    <property type="entry name" value="DHFR-like_dom_sf"/>
</dbReference>
<comment type="similarity">
    <text evidence="2 8 9">Belongs to the dihydrofolate reductase family.</text>
</comment>
<comment type="catalytic activity">
    <reaction evidence="8">
        <text>(6S)-5,6,7,8-tetrahydrofolate + NADP(+) = 7,8-dihydrofolate + NADPH + H(+)</text>
        <dbReference type="Rhea" id="RHEA:15009"/>
        <dbReference type="ChEBI" id="CHEBI:15378"/>
        <dbReference type="ChEBI" id="CHEBI:57451"/>
        <dbReference type="ChEBI" id="CHEBI:57453"/>
        <dbReference type="ChEBI" id="CHEBI:57783"/>
        <dbReference type="ChEBI" id="CHEBI:58349"/>
        <dbReference type="EC" id="1.5.1.3"/>
    </reaction>
</comment>
<keyword evidence="12" id="KW-1185">Reference proteome</keyword>
<reference evidence="11 12" key="1">
    <citation type="submission" date="2019-03" db="EMBL/GenBank/DDBJ databases">
        <title>Genomic Encyclopedia of Type Strains, Phase IV (KMG-IV): sequencing the most valuable type-strain genomes for metagenomic binning, comparative biology and taxonomic classification.</title>
        <authorList>
            <person name="Goeker M."/>
        </authorList>
    </citation>
    <scope>NUCLEOTIDE SEQUENCE [LARGE SCALE GENOMIC DNA]</scope>
    <source>
        <strain evidence="11 12">DSM 25894</strain>
    </source>
</reference>
<keyword evidence="4 8" id="KW-0554">One-carbon metabolism</keyword>
<dbReference type="InterPro" id="IPR001796">
    <property type="entry name" value="DHFR_dom"/>
</dbReference>
<name>A0A4R3NE75_9BACI</name>
<evidence type="ECO:0000256" key="4">
    <source>
        <dbReference type="ARBA" id="ARBA00022563"/>
    </source>
</evidence>
<dbReference type="GO" id="GO:0005829">
    <property type="term" value="C:cytosol"/>
    <property type="evidence" value="ECO:0007669"/>
    <property type="project" value="TreeGrafter"/>
</dbReference>
<evidence type="ECO:0000256" key="6">
    <source>
        <dbReference type="ARBA" id="ARBA00023002"/>
    </source>
</evidence>
<dbReference type="GO" id="GO:0046452">
    <property type="term" value="P:dihydrofolate metabolic process"/>
    <property type="evidence" value="ECO:0007669"/>
    <property type="project" value="TreeGrafter"/>
</dbReference>
<dbReference type="GO" id="GO:0070401">
    <property type="term" value="F:NADP+ binding"/>
    <property type="evidence" value="ECO:0007669"/>
    <property type="project" value="UniProtKB-ARBA"/>
</dbReference>
<organism evidence="11 12">
    <name type="scientific">Melghiribacillus thermohalophilus</name>
    <dbReference type="NCBI Taxonomy" id="1324956"/>
    <lineage>
        <taxon>Bacteria</taxon>
        <taxon>Bacillati</taxon>
        <taxon>Bacillota</taxon>
        <taxon>Bacilli</taxon>
        <taxon>Bacillales</taxon>
        <taxon>Bacillaceae</taxon>
        <taxon>Melghiribacillus</taxon>
    </lineage>
</organism>
<gene>
    <name evidence="11" type="ORF">EDD68_10365</name>
</gene>
<dbReference type="GO" id="GO:0004146">
    <property type="term" value="F:dihydrofolate reductase activity"/>
    <property type="evidence" value="ECO:0007669"/>
    <property type="project" value="UniProtKB-EC"/>
</dbReference>
<sequence>MISLLVAMDQNRLIGRNNQLPWHLPEDLRYFKKTTMGHTIVMGRKTFESIGKPLPGRENMVMSRNRNFQPEGCVVIHSWEPVMERNSRNPDQEIFVIGGQRLFEQAIAFADRMYITEIDEQFEGDTYFPAFDPSEWQLISKTKGKKDDQNPYDYSFCVYERK</sequence>
<dbReference type="OrthoDB" id="9804315at2"/>
<dbReference type="PRINTS" id="PR00070">
    <property type="entry name" value="DHFR"/>
</dbReference>
<dbReference type="CDD" id="cd00209">
    <property type="entry name" value="DHFR"/>
    <property type="match status" value="1"/>
</dbReference>
<dbReference type="GO" id="GO:0046655">
    <property type="term" value="P:folic acid metabolic process"/>
    <property type="evidence" value="ECO:0007669"/>
    <property type="project" value="TreeGrafter"/>
</dbReference>
<evidence type="ECO:0000256" key="8">
    <source>
        <dbReference type="PIRNR" id="PIRNR000194"/>
    </source>
</evidence>
<evidence type="ECO:0000256" key="2">
    <source>
        <dbReference type="ARBA" id="ARBA00009539"/>
    </source>
</evidence>
<evidence type="ECO:0000256" key="1">
    <source>
        <dbReference type="ARBA" id="ARBA00004903"/>
    </source>
</evidence>
<dbReference type="PROSITE" id="PS00075">
    <property type="entry name" value="DHFR_1"/>
    <property type="match status" value="1"/>
</dbReference>
<dbReference type="InterPro" id="IPR012259">
    <property type="entry name" value="DHFR"/>
</dbReference>
<evidence type="ECO:0000259" key="10">
    <source>
        <dbReference type="PROSITE" id="PS51330"/>
    </source>
</evidence>
<dbReference type="RefSeq" id="WP_132370946.1">
    <property type="nucleotide sequence ID" value="NZ_SMAN01000003.1"/>
</dbReference>
<dbReference type="InterPro" id="IPR017925">
    <property type="entry name" value="DHFR_CS"/>
</dbReference>
<dbReference type="Pfam" id="PF00186">
    <property type="entry name" value="DHFR_1"/>
    <property type="match status" value="1"/>
</dbReference>
<protein>
    <recommendedName>
        <fullName evidence="3 8">Dihydrofolate reductase</fullName>
        <ecNumber evidence="3 8">1.5.1.3</ecNumber>
    </recommendedName>
</protein>
<comment type="pathway">
    <text evidence="1 8">Cofactor biosynthesis; tetrahydrofolate biosynthesis; 5,6,7,8-tetrahydrofolate from 7,8-dihydrofolate: step 1/1.</text>
</comment>
<dbReference type="AlphaFoldDB" id="A0A4R3NE75"/>
<dbReference type="UniPathway" id="UPA00077">
    <property type="reaction ID" value="UER00158"/>
</dbReference>
<evidence type="ECO:0000256" key="5">
    <source>
        <dbReference type="ARBA" id="ARBA00022857"/>
    </source>
</evidence>
<dbReference type="EC" id="1.5.1.3" evidence="3 8"/>
<evidence type="ECO:0000313" key="11">
    <source>
        <dbReference type="EMBL" id="TCT25512.1"/>
    </source>
</evidence>
<dbReference type="PROSITE" id="PS51330">
    <property type="entry name" value="DHFR_2"/>
    <property type="match status" value="1"/>
</dbReference>
<accession>A0A4R3NE75</accession>
<dbReference type="GO" id="GO:0006730">
    <property type="term" value="P:one-carbon metabolic process"/>
    <property type="evidence" value="ECO:0007669"/>
    <property type="project" value="UniProtKB-KW"/>
</dbReference>
<keyword evidence="5 8" id="KW-0521">NADP</keyword>
<dbReference type="FunFam" id="3.40.430.10:FF:000001">
    <property type="entry name" value="Dihydrofolate reductase"/>
    <property type="match status" value="1"/>
</dbReference>
<dbReference type="Gene3D" id="3.40.430.10">
    <property type="entry name" value="Dihydrofolate Reductase, subunit A"/>
    <property type="match status" value="1"/>
</dbReference>
<dbReference type="GO" id="GO:0046654">
    <property type="term" value="P:tetrahydrofolate biosynthetic process"/>
    <property type="evidence" value="ECO:0007669"/>
    <property type="project" value="UniProtKB-UniPathway"/>
</dbReference>
<dbReference type="EMBL" id="SMAN01000003">
    <property type="protein sequence ID" value="TCT25512.1"/>
    <property type="molecule type" value="Genomic_DNA"/>
</dbReference>
<keyword evidence="6 8" id="KW-0560">Oxidoreductase</keyword>
<dbReference type="PANTHER" id="PTHR48069:SF3">
    <property type="entry name" value="DIHYDROFOLATE REDUCTASE"/>
    <property type="match status" value="1"/>
</dbReference>
<evidence type="ECO:0000313" key="12">
    <source>
        <dbReference type="Proteomes" id="UP000294650"/>
    </source>
</evidence>
<comment type="caution">
    <text evidence="11">The sequence shown here is derived from an EMBL/GenBank/DDBJ whole genome shotgun (WGS) entry which is preliminary data.</text>
</comment>
<dbReference type="Proteomes" id="UP000294650">
    <property type="component" value="Unassembled WGS sequence"/>
</dbReference>
<comment type="function">
    <text evidence="7 8">Key enzyme in folate metabolism. Catalyzes an essential reaction for de novo glycine and purine synthesis, and for DNA precursor synthesis.</text>
</comment>
<evidence type="ECO:0000256" key="9">
    <source>
        <dbReference type="RuleBase" id="RU004474"/>
    </source>
</evidence>
<dbReference type="PANTHER" id="PTHR48069">
    <property type="entry name" value="DIHYDROFOLATE REDUCTASE"/>
    <property type="match status" value="1"/>
</dbReference>
<dbReference type="PIRSF" id="PIRSF000194">
    <property type="entry name" value="DHFR"/>
    <property type="match status" value="1"/>
</dbReference>
<evidence type="ECO:0000256" key="7">
    <source>
        <dbReference type="ARBA" id="ARBA00025067"/>
    </source>
</evidence>
<dbReference type="SUPFAM" id="SSF53597">
    <property type="entry name" value="Dihydrofolate reductase-like"/>
    <property type="match status" value="1"/>
</dbReference>